<evidence type="ECO:0000256" key="1">
    <source>
        <dbReference type="ARBA" id="ARBA00022692"/>
    </source>
</evidence>
<feature type="transmembrane region" description="Helical" evidence="4">
    <location>
        <begin position="362"/>
        <end position="385"/>
    </location>
</feature>
<sequence length="426" mass="43746">MVPGGGCEHMSVGGKGFYRGWLVVGLAMLASTLILGTTAIGFGAFVKPVSDDLGVTRATVSTGYVVMTLGMAVFAPIAGRLTMRVPVRLLLILSAILTGSALIGVGLSTNLLLDAVLIGIPVAFGFAAGGNLCGFTLIARWFERRRGRAMAIGAIGQGLGGLLVLPPLALAIEHYGWRTALMIAGAIVAVVLTAATLLVPEHPAPGEMEAAGEKMEATAASTAAANDPGAQWTMGRLLSSGNFWLIGTAGAMLFAVAQVLGTSIVPFGQEKGLTLLQATTLVSAMTIISLLAKLVLATFADKIDQIWLMIGGTLVLAGVMAGLTTVTGYGPLLAISVVGGLCNGIFFPLFSMIFANYFGSRAYGTALGLVTPVISIVAAALVRYANVTYDKAGSYDPAFLSMVGALAVSAILLFVASRFRQKTALA</sequence>
<keyword evidence="2 4" id="KW-1133">Transmembrane helix</keyword>
<feature type="transmembrane region" description="Helical" evidence="4">
    <location>
        <begin position="21"/>
        <end position="46"/>
    </location>
</feature>
<protein>
    <submittedName>
        <fullName evidence="6">MFS transporter</fullName>
    </submittedName>
</protein>
<evidence type="ECO:0000256" key="3">
    <source>
        <dbReference type="ARBA" id="ARBA00023136"/>
    </source>
</evidence>
<feature type="transmembrane region" description="Helical" evidence="4">
    <location>
        <begin position="115"/>
        <end position="138"/>
    </location>
</feature>
<feature type="transmembrane region" description="Helical" evidence="4">
    <location>
        <begin position="58"/>
        <end position="77"/>
    </location>
</feature>
<dbReference type="InterPro" id="IPR050327">
    <property type="entry name" value="Proton-linked_MCT"/>
</dbReference>
<feature type="transmembrane region" description="Helical" evidence="4">
    <location>
        <begin position="243"/>
        <end position="267"/>
    </location>
</feature>
<feature type="transmembrane region" description="Helical" evidence="4">
    <location>
        <begin position="175"/>
        <end position="199"/>
    </location>
</feature>
<feature type="domain" description="Major facilitator superfamily (MFS) profile" evidence="5">
    <location>
        <begin position="22"/>
        <end position="421"/>
    </location>
</feature>
<dbReference type="Proteomes" id="UP000322077">
    <property type="component" value="Unassembled WGS sequence"/>
</dbReference>
<feature type="transmembrane region" description="Helical" evidence="4">
    <location>
        <begin position="332"/>
        <end position="355"/>
    </location>
</feature>
<keyword evidence="7" id="KW-1185">Reference proteome</keyword>
<dbReference type="GO" id="GO:0022857">
    <property type="term" value="F:transmembrane transporter activity"/>
    <property type="evidence" value="ECO:0007669"/>
    <property type="project" value="InterPro"/>
</dbReference>
<dbReference type="PANTHER" id="PTHR11360:SF290">
    <property type="entry name" value="MONOCARBOXYLATE MFS PERMEASE"/>
    <property type="match status" value="1"/>
</dbReference>
<gene>
    <name evidence="6" type="ORF">FYJ91_17130</name>
</gene>
<comment type="caution">
    <text evidence="6">The sequence shown here is derived from an EMBL/GenBank/DDBJ whole genome shotgun (WGS) entry which is preliminary data.</text>
</comment>
<dbReference type="AlphaFoldDB" id="A0A5D9BZG9"/>
<evidence type="ECO:0000313" key="7">
    <source>
        <dbReference type="Proteomes" id="UP000322077"/>
    </source>
</evidence>
<feature type="transmembrane region" description="Helical" evidence="4">
    <location>
        <begin position="397"/>
        <end position="416"/>
    </location>
</feature>
<reference evidence="6 7" key="1">
    <citation type="submission" date="2019-08" db="EMBL/GenBank/DDBJ databases">
        <authorList>
            <person name="Wang G."/>
            <person name="Xu Z."/>
        </authorList>
    </citation>
    <scope>NUCLEOTIDE SEQUENCE [LARGE SCALE GENOMIC DNA]</scope>
    <source>
        <strain evidence="6 7">ZX</strain>
    </source>
</reference>
<dbReference type="RefSeq" id="WP_149523529.1">
    <property type="nucleotide sequence ID" value="NZ_VTOU01000004.1"/>
</dbReference>
<name>A0A5D9BZG9_9SPHN</name>
<dbReference type="InterPro" id="IPR036259">
    <property type="entry name" value="MFS_trans_sf"/>
</dbReference>
<evidence type="ECO:0000256" key="4">
    <source>
        <dbReference type="SAM" id="Phobius"/>
    </source>
</evidence>
<feature type="transmembrane region" description="Helical" evidence="4">
    <location>
        <begin position="273"/>
        <end position="294"/>
    </location>
</feature>
<dbReference type="EMBL" id="VTOU01000004">
    <property type="protein sequence ID" value="TZG24988.1"/>
    <property type="molecule type" value="Genomic_DNA"/>
</dbReference>
<feature type="transmembrane region" description="Helical" evidence="4">
    <location>
        <begin position="306"/>
        <end position="326"/>
    </location>
</feature>
<dbReference type="InterPro" id="IPR020846">
    <property type="entry name" value="MFS_dom"/>
</dbReference>
<evidence type="ECO:0000259" key="5">
    <source>
        <dbReference type="PROSITE" id="PS50850"/>
    </source>
</evidence>
<dbReference type="Pfam" id="PF07690">
    <property type="entry name" value="MFS_1"/>
    <property type="match status" value="1"/>
</dbReference>
<accession>A0A5D9BZG9</accession>
<keyword evidence="3 4" id="KW-0472">Membrane</keyword>
<organism evidence="6 7">
    <name type="scientific">Sphingomonas montanisoli</name>
    <dbReference type="NCBI Taxonomy" id="2606412"/>
    <lineage>
        <taxon>Bacteria</taxon>
        <taxon>Pseudomonadati</taxon>
        <taxon>Pseudomonadota</taxon>
        <taxon>Alphaproteobacteria</taxon>
        <taxon>Sphingomonadales</taxon>
        <taxon>Sphingomonadaceae</taxon>
        <taxon>Sphingomonas</taxon>
    </lineage>
</organism>
<dbReference type="InterPro" id="IPR011701">
    <property type="entry name" value="MFS"/>
</dbReference>
<feature type="transmembrane region" description="Helical" evidence="4">
    <location>
        <begin position="89"/>
        <end position="109"/>
    </location>
</feature>
<dbReference type="SUPFAM" id="SSF103473">
    <property type="entry name" value="MFS general substrate transporter"/>
    <property type="match status" value="1"/>
</dbReference>
<dbReference type="PROSITE" id="PS50850">
    <property type="entry name" value="MFS"/>
    <property type="match status" value="1"/>
</dbReference>
<feature type="transmembrane region" description="Helical" evidence="4">
    <location>
        <begin position="150"/>
        <end position="169"/>
    </location>
</feature>
<dbReference type="Gene3D" id="1.20.1250.20">
    <property type="entry name" value="MFS general substrate transporter like domains"/>
    <property type="match status" value="2"/>
</dbReference>
<dbReference type="PANTHER" id="PTHR11360">
    <property type="entry name" value="MONOCARBOXYLATE TRANSPORTER"/>
    <property type="match status" value="1"/>
</dbReference>
<keyword evidence="1 4" id="KW-0812">Transmembrane</keyword>
<proteinExistence type="predicted"/>
<evidence type="ECO:0000313" key="6">
    <source>
        <dbReference type="EMBL" id="TZG24988.1"/>
    </source>
</evidence>
<evidence type="ECO:0000256" key="2">
    <source>
        <dbReference type="ARBA" id="ARBA00022989"/>
    </source>
</evidence>